<accession>A0A223LEZ9</accession>
<reference evidence="1 2" key="1">
    <citation type="submission" date="2017-07" db="EMBL/GenBank/DDBJ databases">
        <title>In vitro design and evaluation of phage cocktails against multidrug-resistant Aeromonas salmonicida.</title>
        <authorList>
            <person name="Chen L."/>
            <person name="Yuan S."/>
            <person name="Ma Y."/>
        </authorList>
    </citation>
    <scope>NUCLEOTIDE SEQUENCE [LARGE SCALE GENOMIC DNA]</scope>
</reference>
<dbReference type="GeneID" id="40089429"/>
<dbReference type="EMBL" id="MF479730">
    <property type="protein sequence ID" value="ASU00608.1"/>
    <property type="molecule type" value="Genomic_DNA"/>
</dbReference>
<name>A0A223LEZ9_9CAUD</name>
<evidence type="ECO:0000313" key="2">
    <source>
        <dbReference type="Proteomes" id="UP000221110"/>
    </source>
</evidence>
<dbReference type="KEGG" id="vg:40089429"/>
<dbReference type="SMR" id="A0A223LEZ9"/>
<dbReference type="Proteomes" id="UP000221110">
    <property type="component" value="Segment"/>
</dbReference>
<dbReference type="RefSeq" id="YP_009613059.1">
    <property type="nucleotide sequence ID" value="NC_042019.1"/>
</dbReference>
<evidence type="ECO:0000313" key="1">
    <source>
        <dbReference type="EMBL" id="ASU00608.1"/>
    </source>
</evidence>
<sequence>MAEQFMAHLGPSYVESNHLGENNAIKYMIQALGVNDDSSVRVPYVKINGVSVLPSYGRGLNAITISPTGVASNFATFDIYARPEHLDTLRTYLMSAPSDNIVVVVSHDAIRSSEDFDTFMKQYGAVSWPGSSYLNRQSGALFTPRAYRSSYAAIFNTTLKRFCYENFVGNNPNSFAEDTNAYLQVVFDDVVDIGACGLPSRNVDDINEYFSVGNQYEFKRYLSENITTQWESIYHIQCELHSDQTLVTAGGRCFFYVWTQDSSGIWKTSIWLGTHTPTPGVWTKFEGYFKLPTQSSGAKIFASAAYRYPSNVSAGTAGVRNVTITRVTRDDDDKVADAAIGVNGIRANSISNNGNYTNPVLQLLNLKPNNIITSNDFNER</sequence>
<organism evidence="1 2">
    <name type="scientific">Aeromonas phage AS-gz</name>
    <dbReference type="NCBI Taxonomy" id="2026082"/>
    <lineage>
        <taxon>Viruses</taxon>
        <taxon>Duplodnaviria</taxon>
        <taxon>Heunggongvirae</taxon>
        <taxon>Uroviricota</taxon>
        <taxon>Caudoviricetes</taxon>
        <taxon>Pantevenvirales</taxon>
        <taxon>Straboviridae</taxon>
        <taxon>Tulanevirus</taxon>
        <taxon>Tulanevirus asgz</taxon>
    </lineage>
</organism>
<protein>
    <submittedName>
        <fullName evidence="1">Tail fiber hinge</fullName>
    </submittedName>
</protein>
<dbReference type="PROSITE" id="PS52031">
    <property type="entry name" value="GG_LECTIN"/>
    <property type="match status" value="1"/>
</dbReference>
<proteinExistence type="predicted"/>
<keyword evidence="2" id="KW-1185">Reference proteome</keyword>